<dbReference type="InterPro" id="IPR036249">
    <property type="entry name" value="Thioredoxin-like_sf"/>
</dbReference>
<dbReference type="GeneID" id="63851370"/>
<sequence>MASFTQLASKADFDSIVRPATGKSVVVAYWPEDSTSNAVVVALRKQLPASCFKQYGIVDIYCFDAYSLPDLGTELDVSFVPTLMWFIDGVMDAIVWHEGVRIQGESVEKGVSRVVERIKGAEIGESDDDSDW</sequence>
<dbReference type="OrthoDB" id="3729620at2759"/>
<dbReference type="Gene3D" id="3.40.30.10">
    <property type="entry name" value="Glutaredoxin"/>
    <property type="match status" value="1"/>
</dbReference>
<organism evidence="1 2">
    <name type="scientific">Cucurbitaria berberidis CBS 394.84</name>
    <dbReference type="NCBI Taxonomy" id="1168544"/>
    <lineage>
        <taxon>Eukaryota</taxon>
        <taxon>Fungi</taxon>
        <taxon>Dikarya</taxon>
        <taxon>Ascomycota</taxon>
        <taxon>Pezizomycotina</taxon>
        <taxon>Dothideomycetes</taxon>
        <taxon>Pleosporomycetidae</taxon>
        <taxon>Pleosporales</taxon>
        <taxon>Pleosporineae</taxon>
        <taxon>Cucurbitariaceae</taxon>
        <taxon>Cucurbitaria</taxon>
    </lineage>
</organism>
<gene>
    <name evidence="1" type="ORF">K460DRAFT_370244</name>
</gene>
<dbReference type="EMBL" id="ML976618">
    <property type="protein sequence ID" value="KAF1842257.1"/>
    <property type="molecule type" value="Genomic_DNA"/>
</dbReference>
<evidence type="ECO:0000313" key="2">
    <source>
        <dbReference type="Proteomes" id="UP000800039"/>
    </source>
</evidence>
<reference evidence="1" key="1">
    <citation type="submission" date="2020-01" db="EMBL/GenBank/DDBJ databases">
        <authorList>
            <consortium name="DOE Joint Genome Institute"/>
            <person name="Haridas S."/>
            <person name="Albert R."/>
            <person name="Binder M."/>
            <person name="Bloem J."/>
            <person name="Labutti K."/>
            <person name="Salamov A."/>
            <person name="Andreopoulos B."/>
            <person name="Baker S.E."/>
            <person name="Barry K."/>
            <person name="Bills G."/>
            <person name="Bluhm B.H."/>
            <person name="Cannon C."/>
            <person name="Castanera R."/>
            <person name="Culley D.E."/>
            <person name="Daum C."/>
            <person name="Ezra D."/>
            <person name="Gonzalez J.B."/>
            <person name="Henrissat B."/>
            <person name="Kuo A."/>
            <person name="Liang C."/>
            <person name="Lipzen A."/>
            <person name="Lutzoni F."/>
            <person name="Magnuson J."/>
            <person name="Mondo S."/>
            <person name="Nolan M."/>
            <person name="Ohm R."/>
            <person name="Pangilinan J."/>
            <person name="Park H.-J."/>
            <person name="Ramirez L."/>
            <person name="Alfaro M."/>
            <person name="Sun H."/>
            <person name="Tritt A."/>
            <person name="Yoshinaga Y."/>
            <person name="Zwiers L.-H."/>
            <person name="Turgeon B.G."/>
            <person name="Goodwin S.B."/>
            <person name="Spatafora J.W."/>
            <person name="Crous P.W."/>
            <person name="Grigoriev I.V."/>
        </authorList>
    </citation>
    <scope>NUCLEOTIDE SEQUENCE</scope>
    <source>
        <strain evidence="1">CBS 394.84</strain>
    </source>
</reference>
<accession>A0A9P4L5E4</accession>
<evidence type="ECO:0008006" key="3">
    <source>
        <dbReference type="Google" id="ProtNLM"/>
    </source>
</evidence>
<protein>
    <recommendedName>
        <fullName evidence="3">Thioredoxin domain-containing protein</fullName>
    </recommendedName>
</protein>
<dbReference type="AlphaFoldDB" id="A0A9P4L5E4"/>
<proteinExistence type="predicted"/>
<dbReference type="SUPFAM" id="SSF52833">
    <property type="entry name" value="Thioredoxin-like"/>
    <property type="match status" value="1"/>
</dbReference>
<dbReference type="RefSeq" id="XP_040784820.1">
    <property type="nucleotide sequence ID" value="XM_040934119.1"/>
</dbReference>
<name>A0A9P4L5E4_9PLEO</name>
<keyword evidence="2" id="KW-1185">Reference proteome</keyword>
<dbReference type="Proteomes" id="UP000800039">
    <property type="component" value="Unassembled WGS sequence"/>
</dbReference>
<evidence type="ECO:0000313" key="1">
    <source>
        <dbReference type="EMBL" id="KAF1842257.1"/>
    </source>
</evidence>
<comment type="caution">
    <text evidence="1">The sequence shown here is derived from an EMBL/GenBank/DDBJ whole genome shotgun (WGS) entry which is preliminary data.</text>
</comment>